<name>A0A1C7PEZ5_9BACT</name>
<dbReference type="EMBL" id="LT629973">
    <property type="protein sequence ID" value="SEH88312.1"/>
    <property type="molecule type" value="Genomic_DNA"/>
</dbReference>
<organism evidence="2 3">
    <name type="scientific">Akkermansia glycaniphila</name>
    <dbReference type="NCBI Taxonomy" id="1679444"/>
    <lineage>
        <taxon>Bacteria</taxon>
        <taxon>Pseudomonadati</taxon>
        <taxon>Verrucomicrobiota</taxon>
        <taxon>Verrucomicrobiia</taxon>
        <taxon>Verrucomicrobiales</taxon>
        <taxon>Akkermansiaceae</taxon>
        <taxon>Akkermansia</taxon>
    </lineage>
</organism>
<dbReference type="AlphaFoldDB" id="A0A1C7PEZ5"/>
<gene>
    <name evidence="2" type="ORF">PYTT_1435</name>
</gene>
<keyword evidence="1" id="KW-0732">Signal</keyword>
<reference evidence="3" key="1">
    <citation type="submission" date="2016-09" db="EMBL/GenBank/DDBJ databases">
        <authorList>
            <person name="Koehorst J."/>
        </authorList>
    </citation>
    <scope>NUCLEOTIDE SEQUENCE [LARGE SCALE GENOMIC DNA]</scope>
</reference>
<dbReference type="STRING" id="1679444.PYTT_1435"/>
<protein>
    <submittedName>
        <fullName evidence="2">Uncharacterized protein</fullName>
    </submittedName>
</protein>
<proteinExistence type="predicted"/>
<feature type="chain" id="PRO_5014266629" evidence="1">
    <location>
        <begin position="20"/>
        <end position="401"/>
    </location>
</feature>
<evidence type="ECO:0000313" key="3">
    <source>
        <dbReference type="Proteomes" id="UP000176204"/>
    </source>
</evidence>
<evidence type="ECO:0000313" key="2">
    <source>
        <dbReference type="EMBL" id="SEH88312.1"/>
    </source>
</evidence>
<sequence>MQPTIIRLLLLCGLLSATAQPAASQNTPAPENRTPVEANASDMEPKDWDLFYGRKPGIPDIRHWLSAEIISFQPNGDTPVLTCRYTNHSRYDLTILGGEDLERLAAQEWKEALARPNGGVGPNVLFSSDFGNDSFWKDGTRYSLDEDLPTMKLPAHTDTIVIRKLRKGHYSDDEVHEITTEAKTNGQGQVSAWWPLYGDFVNQGEIYPAAAFLTETIHRIALPSGKIILPLQNSLPIPLPPEYRRPLPCPPGIFLDPLPVETWKKETSNMGGYNTKDTENFLFLAPVNLLLLATDKESADRCARSMEIWLENEDMQDKIKSFRTDLQEDEYDGHGFLPYLQKRWEAMQQQKKAVIDELRKKGFYGSNRLRQIAERMETVDEPFVEALKQKNGHPTAPAAHP</sequence>
<keyword evidence="3" id="KW-1185">Reference proteome</keyword>
<dbReference type="KEGG" id="agl:PYTT_1435"/>
<dbReference type="Proteomes" id="UP000176204">
    <property type="component" value="Chromosome I"/>
</dbReference>
<dbReference type="RefSeq" id="WP_067771614.1">
    <property type="nucleotide sequence ID" value="NZ_LIGX01000001.1"/>
</dbReference>
<accession>A0A1C7PEZ5</accession>
<feature type="signal peptide" evidence="1">
    <location>
        <begin position="1"/>
        <end position="19"/>
    </location>
</feature>
<evidence type="ECO:0000256" key="1">
    <source>
        <dbReference type="SAM" id="SignalP"/>
    </source>
</evidence>